<dbReference type="AlphaFoldDB" id="A0A836CE94"/>
<keyword evidence="2" id="KW-0732">Signal</keyword>
<evidence type="ECO:0000256" key="1">
    <source>
        <dbReference type="SAM" id="MobiDB-lite"/>
    </source>
</evidence>
<accession>A0A836CE94</accession>
<gene>
    <name evidence="3" type="ORF">JKP88DRAFT_320158</name>
</gene>
<reference evidence="3" key="1">
    <citation type="submission" date="2021-02" db="EMBL/GenBank/DDBJ databases">
        <title>First Annotated Genome of the Yellow-green Alga Tribonema minus.</title>
        <authorList>
            <person name="Mahan K.M."/>
        </authorList>
    </citation>
    <scope>NUCLEOTIDE SEQUENCE</scope>
    <source>
        <strain evidence="3">UTEX B ZZ1240</strain>
    </source>
</reference>
<feature type="signal peptide" evidence="2">
    <location>
        <begin position="1"/>
        <end position="17"/>
    </location>
</feature>
<dbReference type="Proteomes" id="UP000664859">
    <property type="component" value="Unassembled WGS sequence"/>
</dbReference>
<feature type="region of interest" description="Disordered" evidence="1">
    <location>
        <begin position="70"/>
        <end position="102"/>
    </location>
</feature>
<evidence type="ECO:0000313" key="3">
    <source>
        <dbReference type="EMBL" id="KAG5181943.1"/>
    </source>
</evidence>
<evidence type="ECO:0000313" key="4">
    <source>
        <dbReference type="Proteomes" id="UP000664859"/>
    </source>
</evidence>
<keyword evidence="4" id="KW-1185">Reference proteome</keyword>
<evidence type="ECO:0000256" key="2">
    <source>
        <dbReference type="SAM" id="SignalP"/>
    </source>
</evidence>
<dbReference type="EMBL" id="JAFCMP010000279">
    <property type="protein sequence ID" value="KAG5181943.1"/>
    <property type="molecule type" value="Genomic_DNA"/>
</dbReference>
<sequence length="312" mass="33683">MLLHLLLAITAAVRCCALRWTYAPMMSTAVRRSCTGNGLAKPMACVTLMSTKQEHLEDASPSALCVNSTATAENASAEAPPSSPAPSAEVPSSSPAPESLPGLTAFKTLEDMERYNLTSDLVAKIAETMHKHLGDVDLQRRGCQLLHLQRRGCQLLHRYIRDTPPPQPERRVLAETVLHAMRKYPSDMWLQTHACRAVLWLARPPTRDLLDELGALHVPQAVAGALRAHATHNAVVVLTACQAAKQLVMIGSGDTASFHAGNARALRTAGAEQAIREARECFSEYRGVQNAGFDALMCMDAAAGERDQAGTM</sequence>
<name>A0A836CE94_9STRA</name>
<feature type="compositionally biased region" description="Low complexity" evidence="1">
    <location>
        <begin position="70"/>
        <end position="99"/>
    </location>
</feature>
<comment type="caution">
    <text evidence="3">The sequence shown here is derived from an EMBL/GenBank/DDBJ whole genome shotgun (WGS) entry which is preliminary data.</text>
</comment>
<proteinExistence type="predicted"/>
<feature type="chain" id="PRO_5032810305" evidence="2">
    <location>
        <begin position="18"/>
        <end position="312"/>
    </location>
</feature>
<organism evidence="3 4">
    <name type="scientific">Tribonema minus</name>
    <dbReference type="NCBI Taxonomy" id="303371"/>
    <lineage>
        <taxon>Eukaryota</taxon>
        <taxon>Sar</taxon>
        <taxon>Stramenopiles</taxon>
        <taxon>Ochrophyta</taxon>
        <taxon>PX clade</taxon>
        <taxon>Xanthophyceae</taxon>
        <taxon>Tribonematales</taxon>
        <taxon>Tribonemataceae</taxon>
        <taxon>Tribonema</taxon>
    </lineage>
</organism>
<protein>
    <submittedName>
        <fullName evidence="3">Uncharacterized protein</fullName>
    </submittedName>
</protein>